<protein>
    <recommendedName>
        <fullName evidence="2">YhdP central domain-containing protein</fullName>
    </recommendedName>
</protein>
<comment type="caution">
    <text evidence="3">The sequence shown here is derived from an EMBL/GenBank/DDBJ whole genome shotgun (WGS) entry which is preliminary data.</text>
</comment>
<reference evidence="3" key="2">
    <citation type="submission" date="2017-11" db="EMBL/GenBank/DDBJ databases">
        <authorList>
            <person name="Das S.K."/>
        </authorList>
    </citation>
    <scope>NUCLEOTIDE SEQUENCE</scope>
    <source>
        <strain evidence="3">S4-41</strain>
    </source>
</reference>
<dbReference type="PANTHER" id="PTHR38690">
    <property type="entry name" value="PROTEASE-RELATED"/>
    <property type="match status" value="1"/>
</dbReference>
<accession>A0ABT6I8I6</accession>
<dbReference type="InterPro" id="IPR025263">
    <property type="entry name" value="YhdP_central"/>
</dbReference>
<evidence type="ECO:0000313" key="4">
    <source>
        <dbReference type="Proteomes" id="UP001162135"/>
    </source>
</evidence>
<name>A0ABT6I8I6_9GAMM</name>
<sequence>MAAGCRDADRYRSATSQSGCIDPQGGGGPGPGVEPDGGDRDRPHPAAIPSGLAKVPAGHVRVVQFERQGQKFGPLEATWHADDGQLAVEPLSLTLGELKLSGALEWQASGEASLSRAQVKATGGNVGSAFQALDQQVPVTSESADADMQLSWPGAPWQFALPLSTGRVQATLENGRLRQIHSSGAKLVGLFNLDNVLRRLQLDFSDVTSGGTAFNSIEGSATLYNGRLQTEGPIVVDGTATRFTLSGSVDLNRQTLDQRLGITVPVSQNLPLVAVMAGAPQVGIGLFVVDQLFGRWLDRATQIYYRIEGPWSSPNINLESAQ</sequence>
<reference evidence="3" key="1">
    <citation type="journal article" date="2015" name="Antonie Van Leeuwenhoek">
        <title>Comparative 16S rRNA signatures and multilocus sequence analysis for the genus Salinicola and description of Salinicola acroporae sp. nov., isolated from coral Acropora digitifera.</title>
        <authorList>
            <person name="Lepcha R.T."/>
            <person name="Poddar A."/>
            <person name="Schumann P."/>
            <person name="Das S.K."/>
        </authorList>
    </citation>
    <scope>NUCLEOTIDE SEQUENCE</scope>
    <source>
        <strain evidence="3">S4-41</strain>
    </source>
</reference>
<feature type="region of interest" description="Disordered" evidence="1">
    <location>
        <begin position="1"/>
        <end position="53"/>
    </location>
</feature>
<evidence type="ECO:0000313" key="3">
    <source>
        <dbReference type="EMBL" id="MDH4573600.1"/>
    </source>
</evidence>
<evidence type="ECO:0000256" key="1">
    <source>
        <dbReference type="SAM" id="MobiDB-lite"/>
    </source>
</evidence>
<organism evidence="3 4">
    <name type="scientific">Salinicola acroporae</name>
    <dbReference type="NCBI Taxonomy" id="1541440"/>
    <lineage>
        <taxon>Bacteria</taxon>
        <taxon>Pseudomonadati</taxon>
        <taxon>Pseudomonadota</taxon>
        <taxon>Gammaproteobacteria</taxon>
        <taxon>Oceanospirillales</taxon>
        <taxon>Halomonadaceae</taxon>
        <taxon>Salinicola</taxon>
    </lineage>
</organism>
<dbReference type="Pfam" id="PF13116">
    <property type="entry name" value="YhdP"/>
    <property type="match status" value="1"/>
</dbReference>
<keyword evidence="4" id="KW-1185">Reference proteome</keyword>
<dbReference type="PANTHER" id="PTHR38690:SF1">
    <property type="entry name" value="PROTEASE"/>
    <property type="match status" value="1"/>
</dbReference>
<dbReference type="Proteomes" id="UP001162135">
    <property type="component" value="Unassembled WGS sequence"/>
</dbReference>
<proteinExistence type="predicted"/>
<feature type="domain" description="YhdP central" evidence="2">
    <location>
        <begin position="48"/>
        <end position="316"/>
    </location>
</feature>
<feature type="compositionally biased region" description="Basic and acidic residues" evidence="1">
    <location>
        <begin position="1"/>
        <end position="12"/>
    </location>
</feature>
<dbReference type="EMBL" id="PGFS01000001">
    <property type="protein sequence ID" value="MDH4573600.1"/>
    <property type="molecule type" value="Genomic_DNA"/>
</dbReference>
<dbReference type="InterPro" id="IPR011836">
    <property type="entry name" value="YhdP"/>
</dbReference>
<gene>
    <name evidence="3" type="ORF">CUR86_14955</name>
</gene>
<evidence type="ECO:0000259" key="2">
    <source>
        <dbReference type="Pfam" id="PF13116"/>
    </source>
</evidence>